<feature type="compositionally biased region" description="Low complexity" evidence="1">
    <location>
        <begin position="116"/>
        <end position="132"/>
    </location>
</feature>
<name>A0ABU0ZF87_9ACTN</name>
<comment type="caution">
    <text evidence="4">The sequence shown here is derived from an EMBL/GenBank/DDBJ whole genome shotgun (WGS) entry which is preliminary data.</text>
</comment>
<evidence type="ECO:0000313" key="5">
    <source>
        <dbReference type="Proteomes" id="UP001230908"/>
    </source>
</evidence>
<feature type="region of interest" description="Disordered" evidence="1">
    <location>
        <begin position="71"/>
        <end position="170"/>
    </location>
</feature>
<gene>
    <name evidence="4" type="ORF">RB614_14465</name>
</gene>
<proteinExistence type="predicted"/>
<dbReference type="RefSeq" id="WP_308712992.1">
    <property type="nucleotide sequence ID" value="NZ_JAVHUY010000012.1"/>
</dbReference>
<dbReference type="EMBL" id="JAVHUY010000012">
    <property type="protein sequence ID" value="MDQ7905719.1"/>
    <property type="molecule type" value="Genomic_DNA"/>
</dbReference>
<sequence length="266" mass="27609">MRDPSTGRPADGSGTPPDPAGWMAALTPGSAPPAAEAGPRPGRRGVLLGVAVAAVLCVAAGSAYLVSGGDERPAATATPSPADAAPAAATPLAVPEESAPAPTVATSKPVSPRPSKPAASRPTAPRTTRPAVTGRSNPSRTNLARGRPVRASSVEGRPWAPANAVDGSTRTRWSSAFSDPQWISVDLGANWRVGEVVLAWQHAHATRYQVDVSLDGRRWSTVYATRGGREGTVRIDTGPVVARHVRVLGLARSNQYGYSLWELEVR</sequence>
<dbReference type="SMART" id="SM00231">
    <property type="entry name" value="FA58C"/>
    <property type="match status" value="1"/>
</dbReference>
<protein>
    <submittedName>
        <fullName evidence="4">Discoidin domain-containing protein</fullName>
    </submittedName>
</protein>
<feature type="compositionally biased region" description="Low complexity" evidence="1">
    <location>
        <begin position="28"/>
        <end position="41"/>
    </location>
</feature>
<keyword evidence="2" id="KW-0812">Transmembrane</keyword>
<keyword evidence="5" id="KW-1185">Reference proteome</keyword>
<dbReference type="InterPro" id="IPR008979">
    <property type="entry name" value="Galactose-bd-like_sf"/>
</dbReference>
<feature type="domain" description="F5/8 type C" evidence="3">
    <location>
        <begin position="136"/>
        <end position="266"/>
    </location>
</feature>
<evidence type="ECO:0000313" key="4">
    <source>
        <dbReference type="EMBL" id="MDQ7905719.1"/>
    </source>
</evidence>
<accession>A0ABU0ZF87</accession>
<dbReference type="SUPFAM" id="SSF49785">
    <property type="entry name" value="Galactose-binding domain-like"/>
    <property type="match status" value="1"/>
</dbReference>
<dbReference type="PROSITE" id="PS50022">
    <property type="entry name" value="FA58C_3"/>
    <property type="match status" value="1"/>
</dbReference>
<dbReference type="InterPro" id="IPR000421">
    <property type="entry name" value="FA58C"/>
</dbReference>
<organism evidence="4 5">
    <name type="scientific">Phytohabitans maris</name>
    <dbReference type="NCBI Taxonomy" id="3071409"/>
    <lineage>
        <taxon>Bacteria</taxon>
        <taxon>Bacillati</taxon>
        <taxon>Actinomycetota</taxon>
        <taxon>Actinomycetes</taxon>
        <taxon>Micromonosporales</taxon>
        <taxon>Micromonosporaceae</taxon>
    </lineage>
</organism>
<keyword evidence="2" id="KW-1133">Transmembrane helix</keyword>
<keyword evidence="2" id="KW-0472">Membrane</keyword>
<feature type="region of interest" description="Disordered" evidence="1">
    <location>
        <begin position="1"/>
        <end position="41"/>
    </location>
</feature>
<dbReference type="Proteomes" id="UP001230908">
    <property type="component" value="Unassembled WGS sequence"/>
</dbReference>
<evidence type="ECO:0000256" key="2">
    <source>
        <dbReference type="SAM" id="Phobius"/>
    </source>
</evidence>
<reference evidence="4 5" key="1">
    <citation type="submission" date="2023-08" db="EMBL/GenBank/DDBJ databases">
        <title>Phytohabitans sansha sp. nov., isolated from marine sediment.</title>
        <authorList>
            <person name="Zhao Y."/>
            <person name="Yi K."/>
        </authorList>
    </citation>
    <scope>NUCLEOTIDE SEQUENCE [LARGE SCALE GENOMIC DNA]</scope>
    <source>
        <strain evidence="4 5">ZYX-F-186</strain>
    </source>
</reference>
<feature type="transmembrane region" description="Helical" evidence="2">
    <location>
        <begin position="46"/>
        <end position="66"/>
    </location>
</feature>
<dbReference type="Gene3D" id="2.60.120.260">
    <property type="entry name" value="Galactose-binding domain-like"/>
    <property type="match status" value="1"/>
</dbReference>
<evidence type="ECO:0000259" key="3">
    <source>
        <dbReference type="PROSITE" id="PS50022"/>
    </source>
</evidence>
<feature type="compositionally biased region" description="Low complexity" evidence="1">
    <location>
        <begin position="74"/>
        <end position="95"/>
    </location>
</feature>
<dbReference type="Pfam" id="PF00754">
    <property type="entry name" value="F5_F8_type_C"/>
    <property type="match status" value="1"/>
</dbReference>
<evidence type="ECO:0000256" key="1">
    <source>
        <dbReference type="SAM" id="MobiDB-lite"/>
    </source>
</evidence>